<feature type="site" description="Increases basicity of active site Tyr" evidence="11">
    <location>
        <position position="111"/>
    </location>
</feature>
<dbReference type="Gene3D" id="3.90.1820.10">
    <property type="entry name" value="AglA-like glucosidase"/>
    <property type="match status" value="1"/>
</dbReference>
<evidence type="ECO:0000256" key="3">
    <source>
        <dbReference type="ARBA" id="ARBA00022723"/>
    </source>
</evidence>
<dbReference type="PATRIC" id="fig|1307761.3.peg.2342"/>
<feature type="binding site" evidence="10">
    <location>
        <position position="171"/>
    </location>
    <ligand>
        <name>Mn(2+)</name>
        <dbReference type="ChEBI" id="CHEBI:29035"/>
    </ligand>
</feature>
<protein>
    <submittedName>
        <fullName evidence="14">Alpha-galactosidase</fullName>
        <ecNumber evidence="14">3.2.1.22</ecNumber>
    </submittedName>
</protein>
<keyword evidence="7" id="KW-0119">Carbohydrate metabolism</keyword>
<dbReference type="Pfam" id="PF02056">
    <property type="entry name" value="Glyco_hydro_4"/>
    <property type="match status" value="1"/>
</dbReference>
<dbReference type="OrthoDB" id="9808275at2"/>
<comment type="cofactor">
    <cofactor evidence="1">
        <name>Mn(2+)</name>
        <dbReference type="ChEBI" id="CHEBI:29035"/>
    </cofactor>
</comment>
<accession>V5WIT0</accession>
<dbReference type="EC" id="3.2.1.22" evidence="14"/>
<dbReference type="SUPFAM" id="SSF56327">
    <property type="entry name" value="LDH C-terminal domain-like"/>
    <property type="match status" value="1"/>
</dbReference>
<gene>
    <name evidence="14" type="ORF">L21SP2_2350</name>
</gene>
<name>V5WIT0_9SPIO</name>
<dbReference type="KEGG" id="slr:L21SP2_2350"/>
<dbReference type="Pfam" id="PF11975">
    <property type="entry name" value="Glyco_hydro_4C"/>
    <property type="match status" value="1"/>
</dbReference>
<dbReference type="InterPro" id="IPR036291">
    <property type="entry name" value="NAD(P)-bd_dom_sf"/>
</dbReference>
<dbReference type="GO" id="GO:0046872">
    <property type="term" value="F:metal ion binding"/>
    <property type="evidence" value="ECO:0007669"/>
    <property type="project" value="UniProtKB-KW"/>
</dbReference>
<dbReference type="GO" id="GO:0004557">
    <property type="term" value="F:alpha-galactosidase activity"/>
    <property type="evidence" value="ECO:0007669"/>
    <property type="project" value="UniProtKB-EC"/>
</dbReference>
<sequence length="455" mass="50998">MSKKIVLVGAGSAQFGLGTLGDIFTSTILKGSELCLMDIDAGSLQLVYEEARDFVARNNLDFSITSTTDRQEALKDADYIIISIEVGDRFKLWEEDWRIPQQYGITQIYGENGGPGGVFHSLRIIPPILDICGEAMDLVPHAEIFCYSNPMTAITTAVHRAYPGIKFTGLCHEIASLERYLPAMLDRPFDSMELTAGGLNHFSCLLEARDRETGEDLYPEIMEKAYSFFNREPGYSDIWHHYRKTGEIIHTEGSTARAQLGIEDSAVEWADRKLFRFIMDTYGLLPITVDSHFGEYLSWAWQLADHRGIVDFFDMYKVALSSEQRPEIQLKRHERVVDIIEGMIQDSGYTESAVNVINNGLIPDLPDWIAVEVPATISAAGVEGKPLTNVPKGFLALLRNYSGVYDLTAEAVLQKSKDLTVQALLANPVVNQALPLKDLTERMISQQDRWLGYLK</sequence>
<keyword evidence="10" id="KW-0533">Nickel</keyword>
<keyword evidence="15" id="KW-1185">Reference proteome</keyword>
<dbReference type="PRINTS" id="PR00732">
    <property type="entry name" value="GLHYDRLASE4"/>
</dbReference>
<keyword evidence="10" id="KW-0170">Cobalt</keyword>
<evidence type="ECO:0000256" key="2">
    <source>
        <dbReference type="ARBA" id="ARBA00010141"/>
    </source>
</evidence>
<dbReference type="STRING" id="1307761.L21SP2_2350"/>
<keyword evidence="10" id="KW-0408">Iron</keyword>
<evidence type="ECO:0000256" key="9">
    <source>
        <dbReference type="PIRSR" id="PIRSR601088-2"/>
    </source>
</evidence>
<evidence type="ECO:0000256" key="8">
    <source>
        <dbReference type="ARBA" id="ARBA00023295"/>
    </source>
</evidence>
<dbReference type="eggNOG" id="COG1486">
    <property type="taxonomic scope" value="Bacteria"/>
</dbReference>
<comment type="cofactor">
    <cofactor evidence="12">
        <name>NAD(+)</name>
        <dbReference type="ChEBI" id="CHEBI:57540"/>
    </cofactor>
    <text evidence="12">Binds 1 NAD(+) per subunit.</text>
</comment>
<organism evidence="14 15">
    <name type="scientific">Salinispira pacifica</name>
    <dbReference type="NCBI Taxonomy" id="1307761"/>
    <lineage>
        <taxon>Bacteria</taxon>
        <taxon>Pseudomonadati</taxon>
        <taxon>Spirochaetota</taxon>
        <taxon>Spirochaetia</taxon>
        <taxon>Spirochaetales</taxon>
        <taxon>Spirochaetaceae</taxon>
        <taxon>Salinispira</taxon>
    </lineage>
</organism>
<keyword evidence="4 12" id="KW-0378">Hydrolase</keyword>
<dbReference type="Proteomes" id="UP000018680">
    <property type="component" value="Chromosome"/>
</dbReference>
<evidence type="ECO:0000256" key="5">
    <source>
        <dbReference type="ARBA" id="ARBA00023027"/>
    </source>
</evidence>
<dbReference type="InterPro" id="IPR001088">
    <property type="entry name" value="Glyco_hydro_4"/>
</dbReference>
<reference evidence="14 15" key="1">
    <citation type="journal article" date="2015" name="Stand. Genomic Sci.">
        <title>Complete genome sequence and description of Salinispira pacifica gen. nov., sp. nov., a novel spirochaete isolated form a hypersaline microbial mat.</title>
        <authorList>
            <person name="Ben Hania W."/>
            <person name="Joseph M."/>
            <person name="Schumann P."/>
            <person name="Bunk B."/>
            <person name="Fiebig A."/>
            <person name="Sproer C."/>
            <person name="Klenk H.P."/>
            <person name="Fardeau M.L."/>
            <person name="Spring S."/>
        </authorList>
    </citation>
    <scope>NUCLEOTIDE SEQUENCE [LARGE SCALE GENOMIC DNA]</scope>
    <source>
        <strain evidence="14 15">L21-RPul-D2</strain>
    </source>
</reference>
<dbReference type="SUPFAM" id="SSF51735">
    <property type="entry name" value="NAD(P)-binding Rossmann-fold domains"/>
    <property type="match status" value="1"/>
</dbReference>
<evidence type="ECO:0000256" key="1">
    <source>
        <dbReference type="ARBA" id="ARBA00001936"/>
    </source>
</evidence>
<evidence type="ECO:0000256" key="12">
    <source>
        <dbReference type="RuleBase" id="RU361152"/>
    </source>
</evidence>
<dbReference type="InterPro" id="IPR015955">
    <property type="entry name" value="Lactate_DH/Glyco_Ohase_4_C"/>
</dbReference>
<evidence type="ECO:0000313" key="15">
    <source>
        <dbReference type="Proteomes" id="UP000018680"/>
    </source>
</evidence>
<evidence type="ECO:0000256" key="10">
    <source>
        <dbReference type="PIRSR" id="PIRSR601088-3"/>
    </source>
</evidence>
<keyword evidence="6 10" id="KW-0464">Manganese</keyword>
<evidence type="ECO:0000313" key="14">
    <source>
        <dbReference type="EMBL" id="AHC15703.1"/>
    </source>
</evidence>
<dbReference type="PANTHER" id="PTHR32092">
    <property type="entry name" value="6-PHOSPHO-BETA-GLUCOSIDASE-RELATED"/>
    <property type="match status" value="1"/>
</dbReference>
<dbReference type="HOGENOM" id="CLU_045951_1_1_12"/>
<feature type="binding site" evidence="10">
    <location>
        <position position="201"/>
    </location>
    <ligand>
        <name>Mn(2+)</name>
        <dbReference type="ChEBI" id="CHEBI:29035"/>
    </ligand>
</feature>
<keyword evidence="5 12" id="KW-0520">NAD</keyword>
<keyword evidence="3 10" id="KW-0479">Metal-binding</keyword>
<dbReference type="RefSeq" id="WP_024268607.1">
    <property type="nucleotide sequence ID" value="NC_023035.1"/>
</dbReference>
<dbReference type="AlphaFoldDB" id="V5WIT0"/>
<dbReference type="EMBL" id="CP006939">
    <property type="protein sequence ID" value="AHC15703.1"/>
    <property type="molecule type" value="Genomic_DNA"/>
</dbReference>
<evidence type="ECO:0000256" key="11">
    <source>
        <dbReference type="PIRSR" id="PIRSR601088-4"/>
    </source>
</evidence>
<feature type="binding site" evidence="9">
    <location>
        <position position="149"/>
    </location>
    <ligand>
        <name>substrate</name>
    </ligand>
</feature>
<comment type="similarity">
    <text evidence="2 12">Belongs to the glycosyl hydrolase 4 family.</text>
</comment>
<feature type="domain" description="Glycosyl hydrolase family 4 C-terminal" evidence="13">
    <location>
        <begin position="198"/>
        <end position="430"/>
    </location>
</feature>
<dbReference type="InterPro" id="IPR022616">
    <property type="entry name" value="Glyco_hydro_4_C"/>
</dbReference>
<dbReference type="GO" id="GO:0016616">
    <property type="term" value="F:oxidoreductase activity, acting on the CH-OH group of donors, NAD or NADP as acceptor"/>
    <property type="evidence" value="ECO:0007669"/>
    <property type="project" value="InterPro"/>
</dbReference>
<evidence type="ECO:0000259" key="13">
    <source>
        <dbReference type="Pfam" id="PF11975"/>
    </source>
</evidence>
<proteinExistence type="inferred from homology"/>
<evidence type="ECO:0000256" key="4">
    <source>
        <dbReference type="ARBA" id="ARBA00022801"/>
    </source>
</evidence>
<evidence type="ECO:0000256" key="7">
    <source>
        <dbReference type="ARBA" id="ARBA00023277"/>
    </source>
</evidence>
<keyword evidence="8 12" id="KW-0326">Glycosidase</keyword>
<dbReference type="InterPro" id="IPR053715">
    <property type="entry name" value="GH4_Enzyme_sf"/>
</dbReference>
<evidence type="ECO:0000256" key="6">
    <source>
        <dbReference type="ARBA" id="ARBA00023211"/>
    </source>
</evidence>
<dbReference type="GO" id="GO:0005975">
    <property type="term" value="P:carbohydrate metabolic process"/>
    <property type="evidence" value="ECO:0007669"/>
    <property type="project" value="InterPro"/>
</dbReference>